<accession>Q2PY80</accession>
<sequence>MKEDDGGTSTFKQEFKFFFVMQGEIAHVVRFKGAKIRPLGPVLNSPLSTTALQVNHRKGLSGFSFPFFKSFQQKWE</sequence>
<proteinExistence type="predicted"/>
<name>Q2PY80_9BACT</name>
<organism evidence="1">
    <name type="scientific">uncultured marine bacterium Ant29B7</name>
    <dbReference type="NCBI Taxonomy" id="360426"/>
    <lineage>
        <taxon>Bacteria</taxon>
        <taxon>environmental samples</taxon>
    </lineage>
</organism>
<reference evidence="1" key="1">
    <citation type="journal article" date="2006" name="Appl. Environ. Microbiol.">
        <title>Comparative genomics of DNA fragments from six Antarctic marine planktonic bacteria.</title>
        <authorList>
            <person name="Grzymski J.J."/>
            <person name="Carter B.J."/>
            <person name="DeLong E.F."/>
            <person name="Feldman R.A."/>
            <person name="Ghadiri A."/>
            <person name="Murray A.E."/>
        </authorList>
    </citation>
    <scope>NUCLEOTIDE SEQUENCE</scope>
</reference>
<evidence type="ECO:0000313" key="1">
    <source>
        <dbReference type="EMBL" id="ABC25347.1"/>
    </source>
</evidence>
<dbReference type="AlphaFoldDB" id="Q2PY80"/>
<protein>
    <submittedName>
        <fullName evidence="1">Uncharacterized protein</fullName>
    </submittedName>
</protein>
<dbReference type="EMBL" id="DQ295240">
    <property type="protein sequence ID" value="ABC25347.1"/>
    <property type="molecule type" value="Genomic_DNA"/>
</dbReference>